<dbReference type="STRING" id="407821.A0A087T320"/>
<evidence type="ECO:0000313" key="1">
    <source>
        <dbReference type="EMBL" id="KFM59509.1"/>
    </source>
</evidence>
<evidence type="ECO:0000313" key="2">
    <source>
        <dbReference type="Proteomes" id="UP000054359"/>
    </source>
</evidence>
<feature type="non-terminal residue" evidence="1">
    <location>
        <position position="236"/>
    </location>
</feature>
<reference evidence="1 2" key="1">
    <citation type="submission" date="2013-11" db="EMBL/GenBank/DDBJ databases">
        <title>Genome sequencing of Stegodyphus mimosarum.</title>
        <authorList>
            <person name="Bechsgaard J."/>
        </authorList>
    </citation>
    <scope>NUCLEOTIDE SEQUENCE [LARGE SCALE GENOMIC DNA]</scope>
</reference>
<keyword evidence="2" id="KW-1185">Reference proteome</keyword>
<accession>A0A087T320</accession>
<sequence>MNHETGHVQNSSHYSVPKVTALRTWHPHVYANPPKQPTPHFIIDILGIRGTNSPLPPTQVSGPVILQSSTPPLPITSAQGTINGVHQYQHHAHYQHFHNSSSNSSSCSSYSPSMVSTSEDVSETNKTVIEQPLNLSCPEKVRDDTPSPGKLTPFRVVPRLDKQNHGPIPHRVSPKNLPPAIHVAFSSPGPARPPGMGLIPSVPNTDGSIVPINAVVTGDIGKKTNMPLVGTKLLNT</sequence>
<dbReference type="OrthoDB" id="6432872at2759"/>
<dbReference type="Proteomes" id="UP000054359">
    <property type="component" value="Unassembled WGS sequence"/>
</dbReference>
<gene>
    <name evidence="1" type="ORF">X975_06835</name>
</gene>
<dbReference type="EMBL" id="KK113169">
    <property type="protein sequence ID" value="KFM59509.1"/>
    <property type="molecule type" value="Genomic_DNA"/>
</dbReference>
<protein>
    <submittedName>
        <fullName evidence="1">Uncharacterized protein</fullName>
    </submittedName>
</protein>
<dbReference type="OMA" id="TINGVHQ"/>
<name>A0A087T320_STEMI</name>
<dbReference type="AlphaFoldDB" id="A0A087T320"/>
<proteinExistence type="predicted"/>
<organism evidence="1 2">
    <name type="scientific">Stegodyphus mimosarum</name>
    <name type="common">African social velvet spider</name>
    <dbReference type="NCBI Taxonomy" id="407821"/>
    <lineage>
        <taxon>Eukaryota</taxon>
        <taxon>Metazoa</taxon>
        <taxon>Ecdysozoa</taxon>
        <taxon>Arthropoda</taxon>
        <taxon>Chelicerata</taxon>
        <taxon>Arachnida</taxon>
        <taxon>Araneae</taxon>
        <taxon>Araneomorphae</taxon>
        <taxon>Entelegynae</taxon>
        <taxon>Eresoidea</taxon>
        <taxon>Eresidae</taxon>
        <taxon>Stegodyphus</taxon>
    </lineage>
</organism>